<evidence type="ECO:0000313" key="3">
    <source>
        <dbReference type="Proteomes" id="UP000630805"/>
    </source>
</evidence>
<feature type="transmembrane region" description="Helical" evidence="1">
    <location>
        <begin position="276"/>
        <end position="297"/>
    </location>
</feature>
<dbReference type="EMBL" id="JABXWT010000007">
    <property type="protein sequence ID" value="NVO56760.1"/>
    <property type="molecule type" value="Genomic_DNA"/>
</dbReference>
<dbReference type="RefSeq" id="WP_176865523.1">
    <property type="nucleotide sequence ID" value="NZ_JABXWT010000007.1"/>
</dbReference>
<gene>
    <name evidence="2" type="ORF">HW561_13285</name>
</gene>
<evidence type="ECO:0000313" key="2">
    <source>
        <dbReference type="EMBL" id="NVO56760.1"/>
    </source>
</evidence>
<feature type="transmembrane region" description="Helical" evidence="1">
    <location>
        <begin position="353"/>
        <end position="372"/>
    </location>
</feature>
<evidence type="ECO:0000256" key="1">
    <source>
        <dbReference type="SAM" id="Phobius"/>
    </source>
</evidence>
<keyword evidence="1" id="KW-1133">Transmembrane helix</keyword>
<protein>
    <submittedName>
        <fullName evidence="2">Uncharacterized protein</fullName>
    </submittedName>
</protein>
<accession>A0ABX2PRG4</accession>
<feature type="transmembrane region" description="Helical" evidence="1">
    <location>
        <begin position="309"/>
        <end position="333"/>
    </location>
</feature>
<reference evidence="2 3" key="1">
    <citation type="submission" date="2020-06" db="EMBL/GenBank/DDBJ databases">
        <authorList>
            <person name="Cao W.R."/>
        </authorList>
    </citation>
    <scope>NUCLEOTIDE SEQUENCE [LARGE SCALE GENOMIC DNA]</scope>
    <source>
        <strain evidence="2 3">B1Z28</strain>
    </source>
</reference>
<organism evidence="2 3">
    <name type="scientific">Ruegeria haliotis</name>
    <dbReference type="NCBI Taxonomy" id="2747601"/>
    <lineage>
        <taxon>Bacteria</taxon>
        <taxon>Pseudomonadati</taxon>
        <taxon>Pseudomonadota</taxon>
        <taxon>Alphaproteobacteria</taxon>
        <taxon>Rhodobacterales</taxon>
        <taxon>Roseobacteraceae</taxon>
        <taxon>Ruegeria</taxon>
    </lineage>
</organism>
<keyword evidence="1" id="KW-0812">Transmembrane</keyword>
<sequence>MSIEKKVWLISGLLTLGLAGLLLKLWIDLNHFEGDPTQLPDQASVDAYLDKIGTAPEYRVRTGIFIKSFIFTGASNVQVSGYIWQHFEDGVHDAIKPVEGEVGFILPEAVDVGNGVIEEVYRMSQPDGELIGWYFEQTLRQKFDYTSYPFDHKTVWIRFWPGEFDVNVALTPDFSAYPATGPSDVFGIDNEIVMGTWERENTYFDYRLSDLDTTLGIGQNEFQTNLPELHYNFVIKRNFANAFIVHMVPLIVVTMLLFGAVMTVTRREGLVERHDFSTSSVIGTCSVLFFVILLAHVQLREGFAGSPVIYMESFFFLMYFLLLGVSVNTYLFASEAVPSLWIIHYKDNLLPKAAFWPFVLLCMVTITAYNLYLKEPPKPQLEVTHADGD</sequence>
<name>A0ABX2PRG4_9RHOB</name>
<dbReference type="Proteomes" id="UP000630805">
    <property type="component" value="Unassembled WGS sequence"/>
</dbReference>
<keyword evidence="3" id="KW-1185">Reference proteome</keyword>
<proteinExistence type="predicted"/>
<feature type="transmembrane region" description="Helical" evidence="1">
    <location>
        <begin position="239"/>
        <end position="264"/>
    </location>
</feature>
<comment type="caution">
    <text evidence="2">The sequence shown here is derived from an EMBL/GenBank/DDBJ whole genome shotgun (WGS) entry which is preliminary data.</text>
</comment>
<feature type="transmembrane region" description="Helical" evidence="1">
    <location>
        <begin position="6"/>
        <end position="27"/>
    </location>
</feature>
<keyword evidence="1" id="KW-0472">Membrane</keyword>